<evidence type="ECO:0000313" key="2">
    <source>
        <dbReference type="Proteomes" id="UP000219020"/>
    </source>
</evidence>
<comment type="caution">
    <text evidence="1">The sequence shown here is derived from an EMBL/GenBank/DDBJ whole genome shotgun (WGS) entry which is preliminary data.</text>
</comment>
<dbReference type="Proteomes" id="UP000219020">
    <property type="component" value="Unassembled WGS sequence"/>
</dbReference>
<dbReference type="EMBL" id="NBYY01000011">
    <property type="protein sequence ID" value="PCS23039.1"/>
    <property type="molecule type" value="Genomic_DNA"/>
</dbReference>
<evidence type="ECO:0000313" key="1">
    <source>
        <dbReference type="EMBL" id="PCS23039.1"/>
    </source>
</evidence>
<keyword evidence="2" id="KW-1185">Reference proteome</keyword>
<sequence length="38" mass="4500">MTTKYISNDFLQSRLPNLPKLALIIFMTDKTIAYLLRR</sequence>
<name>A0A2A5T4E7_9GAMM</name>
<dbReference type="AlphaFoldDB" id="A0A2A5T4E7"/>
<protein>
    <submittedName>
        <fullName evidence="1">Uncharacterized protein</fullName>
    </submittedName>
</protein>
<proteinExistence type="predicted"/>
<gene>
    <name evidence="1" type="ORF">BTN49_1014</name>
</gene>
<reference evidence="2" key="1">
    <citation type="submission" date="2017-04" db="EMBL/GenBank/DDBJ databases">
        <title>Genome evolution of the luminous symbionts of deep sea anglerfish.</title>
        <authorList>
            <person name="Hendry T.A."/>
        </authorList>
    </citation>
    <scope>NUCLEOTIDE SEQUENCE [LARGE SCALE GENOMIC DNA]</scope>
</reference>
<organism evidence="1 2">
    <name type="scientific">Candidatus Enterovibrio escicola</name>
    <dbReference type="NCBI Taxonomy" id="1927127"/>
    <lineage>
        <taxon>Bacteria</taxon>
        <taxon>Pseudomonadati</taxon>
        <taxon>Pseudomonadota</taxon>
        <taxon>Gammaproteobacteria</taxon>
        <taxon>Vibrionales</taxon>
        <taxon>Vibrionaceae</taxon>
        <taxon>Enterovibrio</taxon>
    </lineage>
</organism>
<accession>A0A2A5T4E7</accession>